<reference evidence="9" key="1">
    <citation type="journal article" date="2019" name="Int. J. Syst. Evol. Microbiol.">
        <title>The Global Catalogue of Microorganisms (GCM) 10K type strain sequencing project: providing services to taxonomists for standard genome sequencing and annotation.</title>
        <authorList>
            <consortium name="The Broad Institute Genomics Platform"/>
            <consortium name="The Broad Institute Genome Sequencing Center for Infectious Disease"/>
            <person name="Wu L."/>
            <person name="Ma J."/>
        </authorList>
    </citation>
    <scope>NUCLEOTIDE SEQUENCE [LARGE SCALE GENOMIC DNA]</scope>
    <source>
        <strain evidence="9">CGMCC 1.16026</strain>
    </source>
</reference>
<feature type="compositionally biased region" description="Low complexity" evidence="5">
    <location>
        <begin position="228"/>
        <end position="244"/>
    </location>
</feature>
<keyword evidence="6" id="KW-0732">Signal</keyword>
<dbReference type="PROSITE" id="PS51007">
    <property type="entry name" value="CYTC"/>
    <property type="match status" value="1"/>
</dbReference>
<dbReference type="Pfam" id="PF13442">
    <property type="entry name" value="Cytochrome_CBB3"/>
    <property type="match status" value="1"/>
</dbReference>
<feature type="region of interest" description="Disordered" evidence="5">
    <location>
        <begin position="209"/>
        <end position="244"/>
    </location>
</feature>
<evidence type="ECO:0000259" key="7">
    <source>
        <dbReference type="PROSITE" id="PS51007"/>
    </source>
</evidence>
<evidence type="ECO:0000256" key="2">
    <source>
        <dbReference type="ARBA" id="ARBA00022723"/>
    </source>
</evidence>
<keyword evidence="1 4" id="KW-0349">Heme</keyword>
<dbReference type="PANTHER" id="PTHR40394">
    <property type="entry name" value="LIPOPROTEIN-RELATED"/>
    <property type="match status" value="1"/>
</dbReference>
<evidence type="ECO:0000256" key="4">
    <source>
        <dbReference type="PROSITE-ProRule" id="PRU00433"/>
    </source>
</evidence>
<dbReference type="InterPro" id="IPR009056">
    <property type="entry name" value="Cyt_c-like_dom"/>
</dbReference>
<feature type="signal peptide" evidence="6">
    <location>
        <begin position="1"/>
        <end position="20"/>
    </location>
</feature>
<evidence type="ECO:0000256" key="6">
    <source>
        <dbReference type="SAM" id="SignalP"/>
    </source>
</evidence>
<accession>A0ABW1Z9I1</accession>
<keyword evidence="3 4" id="KW-0408">Iron</keyword>
<proteinExistence type="predicted"/>
<comment type="caution">
    <text evidence="8">The sequence shown here is derived from an EMBL/GenBank/DDBJ whole genome shotgun (WGS) entry which is preliminary data.</text>
</comment>
<organism evidence="8 9">
    <name type="scientific">Granulicella cerasi</name>
    <dbReference type="NCBI Taxonomy" id="741063"/>
    <lineage>
        <taxon>Bacteria</taxon>
        <taxon>Pseudomonadati</taxon>
        <taxon>Acidobacteriota</taxon>
        <taxon>Terriglobia</taxon>
        <taxon>Terriglobales</taxon>
        <taxon>Acidobacteriaceae</taxon>
        <taxon>Granulicella</taxon>
    </lineage>
</organism>
<evidence type="ECO:0000313" key="8">
    <source>
        <dbReference type="EMBL" id="MFC6645861.1"/>
    </source>
</evidence>
<gene>
    <name evidence="8" type="ORF">ACFQBQ_09770</name>
</gene>
<evidence type="ECO:0000256" key="5">
    <source>
        <dbReference type="SAM" id="MobiDB-lite"/>
    </source>
</evidence>
<dbReference type="PROSITE" id="PS51257">
    <property type="entry name" value="PROKAR_LIPOPROTEIN"/>
    <property type="match status" value="1"/>
</dbReference>
<dbReference type="EMBL" id="JBHSWI010000001">
    <property type="protein sequence ID" value="MFC6645861.1"/>
    <property type="molecule type" value="Genomic_DNA"/>
</dbReference>
<dbReference type="RefSeq" id="WP_263369574.1">
    <property type="nucleotide sequence ID" value="NZ_JAGSYD010000001.1"/>
</dbReference>
<feature type="chain" id="PRO_5046281640" evidence="6">
    <location>
        <begin position="21"/>
        <end position="244"/>
    </location>
</feature>
<name>A0ABW1Z9I1_9BACT</name>
<sequence length="244" mass="26642">MQFTRPMTALVAMGAMLALAGCRQDMHDQPKFFPQRGTSFYGDGRSVRPQVDNTVSRDQMQDAYFSTGMMDGKEGDGLPIPLTKDTIARGQERYNVYCTPCHSRVGNGEGMIVQRGYRPAGDFHTERMRNLPLGHFFAVMTNGYGAMPDYKAQLTPQDRWAVAAYIRALQLSQNAKPSDVPSGEQVKNLHEIAKEKGMPDDFAKSWELPKTAVYGTPNGQDNGIPGQPTAAAKPAAPATAPAAK</sequence>
<dbReference type="InterPro" id="IPR036909">
    <property type="entry name" value="Cyt_c-like_dom_sf"/>
</dbReference>
<evidence type="ECO:0000313" key="9">
    <source>
        <dbReference type="Proteomes" id="UP001596391"/>
    </source>
</evidence>
<keyword evidence="2 4" id="KW-0479">Metal-binding</keyword>
<evidence type="ECO:0000256" key="1">
    <source>
        <dbReference type="ARBA" id="ARBA00022617"/>
    </source>
</evidence>
<protein>
    <submittedName>
        <fullName evidence="8">C-type cytochrome</fullName>
    </submittedName>
</protein>
<dbReference type="SUPFAM" id="SSF46626">
    <property type="entry name" value="Cytochrome c"/>
    <property type="match status" value="1"/>
</dbReference>
<feature type="domain" description="Cytochrome c" evidence="7">
    <location>
        <begin position="85"/>
        <end position="170"/>
    </location>
</feature>
<dbReference type="Proteomes" id="UP001596391">
    <property type="component" value="Unassembled WGS sequence"/>
</dbReference>
<dbReference type="PANTHER" id="PTHR40394:SF2">
    <property type="entry name" value="QUINOL:CYTOCHROME C OXIDOREDUCTASE MEMBRANE PROTEIN"/>
    <property type="match status" value="1"/>
</dbReference>
<dbReference type="Gene3D" id="1.10.760.10">
    <property type="entry name" value="Cytochrome c-like domain"/>
    <property type="match status" value="1"/>
</dbReference>
<evidence type="ECO:0000256" key="3">
    <source>
        <dbReference type="ARBA" id="ARBA00023004"/>
    </source>
</evidence>
<keyword evidence="9" id="KW-1185">Reference proteome</keyword>